<dbReference type="InterPro" id="IPR000515">
    <property type="entry name" value="MetI-like"/>
</dbReference>
<feature type="transmembrane region" description="Helical" evidence="7">
    <location>
        <begin position="427"/>
        <end position="446"/>
    </location>
</feature>
<evidence type="ECO:0000256" key="2">
    <source>
        <dbReference type="ARBA" id="ARBA00022448"/>
    </source>
</evidence>
<feature type="transmembrane region" description="Helical" evidence="7">
    <location>
        <begin position="212"/>
        <end position="232"/>
    </location>
</feature>
<dbReference type="CDD" id="cd06261">
    <property type="entry name" value="TM_PBP2"/>
    <property type="match status" value="1"/>
</dbReference>
<feature type="domain" description="ABC transmembrane type-1" evidence="8">
    <location>
        <begin position="60"/>
        <end position="275"/>
    </location>
</feature>
<dbReference type="SUPFAM" id="SSF161098">
    <property type="entry name" value="MetI-like"/>
    <property type="match status" value="2"/>
</dbReference>
<dbReference type="PANTHER" id="PTHR30183:SF6">
    <property type="entry name" value="INNER MEMBRANE ABC TRANSPORTER PERMEASE PROTEIN YNJC"/>
    <property type="match status" value="1"/>
</dbReference>
<sequence length="564" mass="60023">MSPRRRLPPLVPALMVLALLGPVAVGLWCTILPAFGMLPGAEGDGLSLAAFGRLFDWRGLPGAVWLSAFTGIISTAGALLVATLVLAGWTGTRTFALLQRTLSPLLALPHAAAAFGLAFLIAPSGWIARALSPWLTGWDKPPDLLIPQDPWGIALILGLIAKEAPFLLLMSLAALPQAQPAQSRLVSTALGYGRVTGFLKAVYPRLYAQIRLPVYVTLAYSMSTVDVAMILGPNTPPTLSVQIVRWMADPDLTYRLQAAAAALLQLALVVAAIGLWRVGELVAAMIWQRWVEAGTRGRFDAPLRGLGLILGTSAALAVILGLISLLVWSFAARWSFPSALPEAPTLISWMRHGPEALHTLGSTVLIAGTATLIALALTIACLEAEHRNEVRMGRSIVILYLPLLIPQTAFLPGLQIMLLNLSLDRGLLPVIAAHLVFVLPYVYLSLQTPFHAWDTRQATVAAALGAGPGRILWRVRLPMLLRSVLTAGAVGFAVSVGQYLPTLLTGGGRVQTLTTEAVALSSGGDRRAIGVWGLMQTLAAFLPFALALGLPAIVWRNRRGLADV</sequence>
<gene>
    <name evidence="9" type="ORF">FHY64_12395</name>
</gene>
<feature type="transmembrane region" description="Helical" evidence="7">
    <location>
        <begin position="252"/>
        <end position="276"/>
    </location>
</feature>
<reference evidence="9 10" key="1">
    <citation type="submission" date="2019-06" db="EMBL/GenBank/DDBJ databases">
        <title>Genome of new Rhodobacteraceae sp. SM1903.</title>
        <authorList>
            <person name="Ren X."/>
        </authorList>
    </citation>
    <scope>NUCLEOTIDE SEQUENCE [LARGE SCALE GENOMIC DNA]</scope>
    <source>
        <strain evidence="9 10">SM1903</strain>
    </source>
</reference>
<dbReference type="Proteomes" id="UP000314011">
    <property type="component" value="Unassembled WGS sequence"/>
</dbReference>
<feature type="transmembrane region" description="Helical" evidence="7">
    <location>
        <begin position="396"/>
        <end position="421"/>
    </location>
</feature>
<dbReference type="Pfam" id="PF00528">
    <property type="entry name" value="BPD_transp_1"/>
    <property type="match status" value="1"/>
</dbReference>
<keyword evidence="3" id="KW-1003">Cell membrane</keyword>
<accession>A0A5C5GH53</accession>
<dbReference type="RefSeq" id="WP_140194980.1">
    <property type="nucleotide sequence ID" value="NZ_CP065915.1"/>
</dbReference>
<evidence type="ECO:0000256" key="4">
    <source>
        <dbReference type="ARBA" id="ARBA00022692"/>
    </source>
</evidence>
<dbReference type="AlphaFoldDB" id="A0A5C5GH53"/>
<feature type="transmembrane region" description="Helical" evidence="7">
    <location>
        <begin position="151"/>
        <end position="175"/>
    </location>
</feature>
<dbReference type="OrthoDB" id="7852521at2"/>
<evidence type="ECO:0000313" key="9">
    <source>
        <dbReference type="EMBL" id="TNY34023.1"/>
    </source>
</evidence>
<evidence type="ECO:0000313" key="10">
    <source>
        <dbReference type="Proteomes" id="UP000314011"/>
    </source>
</evidence>
<organism evidence="9 10">
    <name type="scientific">Pelagovum pacificum</name>
    <dbReference type="NCBI Taxonomy" id="2588711"/>
    <lineage>
        <taxon>Bacteria</taxon>
        <taxon>Pseudomonadati</taxon>
        <taxon>Pseudomonadota</taxon>
        <taxon>Alphaproteobacteria</taxon>
        <taxon>Rhodobacterales</taxon>
        <taxon>Paracoccaceae</taxon>
        <taxon>Pelagovum</taxon>
    </lineage>
</organism>
<dbReference type="PROSITE" id="PS50928">
    <property type="entry name" value="ABC_TM1"/>
    <property type="match status" value="2"/>
</dbReference>
<feature type="transmembrane region" description="Helical" evidence="7">
    <location>
        <begin position="63"/>
        <end position="89"/>
    </location>
</feature>
<keyword evidence="5 7" id="KW-1133">Transmembrane helix</keyword>
<protein>
    <submittedName>
        <fullName evidence="9">ABC transporter permease subunit</fullName>
    </submittedName>
</protein>
<dbReference type="GO" id="GO:0055085">
    <property type="term" value="P:transmembrane transport"/>
    <property type="evidence" value="ECO:0007669"/>
    <property type="project" value="InterPro"/>
</dbReference>
<comment type="caution">
    <text evidence="9">The sequence shown here is derived from an EMBL/GenBank/DDBJ whole genome shotgun (WGS) entry which is preliminary data.</text>
</comment>
<keyword evidence="10" id="KW-1185">Reference proteome</keyword>
<feature type="transmembrane region" description="Helical" evidence="7">
    <location>
        <begin position="110"/>
        <end position="131"/>
    </location>
</feature>
<comment type="similarity">
    <text evidence="7">Belongs to the binding-protein-dependent transport system permease family.</text>
</comment>
<feature type="transmembrane region" description="Helical" evidence="7">
    <location>
        <begin position="360"/>
        <end position="384"/>
    </location>
</feature>
<evidence type="ECO:0000256" key="7">
    <source>
        <dbReference type="RuleBase" id="RU363032"/>
    </source>
</evidence>
<feature type="transmembrane region" description="Helical" evidence="7">
    <location>
        <begin position="306"/>
        <end position="331"/>
    </location>
</feature>
<feature type="transmembrane region" description="Helical" evidence="7">
    <location>
        <begin position="529"/>
        <end position="555"/>
    </location>
</feature>
<feature type="transmembrane region" description="Helical" evidence="7">
    <location>
        <begin position="480"/>
        <end position="500"/>
    </location>
</feature>
<name>A0A5C5GH53_9RHOB</name>
<evidence type="ECO:0000256" key="3">
    <source>
        <dbReference type="ARBA" id="ARBA00022475"/>
    </source>
</evidence>
<evidence type="ECO:0000256" key="5">
    <source>
        <dbReference type="ARBA" id="ARBA00022989"/>
    </source>
</evidence>
<evidence type="ECO:0000259" key="8">
    <source>
        <dbReference type="PROSITE" id="PS50928"/>
    </source>
</evidence>
<keyword evidence="2 7" id="KW-0813">Transport</keyword>
<dbReference type="PANTHER" id="PTHR30183">
    <property type="entry name" value="MOLYBDENUM TRANSPORT SYSTEM PERMEASE PROTEIN MODB"/>
    <property type="match status" value="1"/>
</dbReference>
<proteinExistence type="inferred from homology"/>
<feature type="domain" description="ABC transmembrane type-1" evidence="8">
    <location>
        <begin position="360"/>
        <end position="547"/>
    </location>
</feature>
<keyword evidence="6 7" id="KW-0472">Membrane</keyword>
<keyword evidence="4 7" id="KW-0812">Transmembrane</keyword>
<comment type="subcellular location">
    <subcellularLocation>
        <location evidence="1 7">Cell membrane</location>
        <topology evidence="1 7">Multi-pass membrane protein</topology>
    </subcellularLocation>
</comment>
<evidence type="ECO:0000256" key="6">
    <source>
        <dbReference type="ARBA" id="ARBA00023136"/>
    </source>
</evidence>
<dbReference type="Gene3D" id="1.10.3720.10">
    <property type="entry name" value="MetI-like"/>
    <property type="match status" value="2"/>
</dbReference>
<dbReference type="GO" id="GO:0005886">
    <property type="term" value="C:plasma membrane"/>
    <property type="evidence" value="ECO:0007669"/>
    <property type="project" value="UniProtKB-SubCell"/>
</dbReference>
<dbReference type="EMBL" id="VFFF01000001">
    <property type="protein sequence ID" value="TNY34023.1"/>
    <property type="molecule type" value="Genomic_DNA"/>
</dbReference>
<evidence type="ECO:0000256" key="1">
    <source>
        <dbReference type="ARBA" id="ARBA00004651"/>
    </source>
</evidence>
<dbReference type="InterPro" id="IPR035906">
    <property type="entry name" value="MetI-like_sf"/>
</dbReference>